<dbReference type="GO" id="GO:0006355">
    <property type="term" value="P:regulation of DNA-templated transcription"/>
    <property type="evidence" value="ECO:0007669"/>
    <property type="project" value="InterPro"/>
</dbReference>
<dbReference type="STRING" id="675120.N1PKQ1"/>
<feature type="compositionally biased region" description="Low complexity" evidence="4">
    <location>
        <begin position="226"/>
        <end position="240"/>
    </location>
</feature>
<evidence type="ECO:0000259" key="5">
    <source>
        <dbReference type="Pfam" id="PF04153"/>
    </source>
</evidence>
<dbReference type="InterPro" id="IPR007282">
    <property type="entry name" value="NOT2/3/5_C"/>
</dbReference>
<reference evidence="6 7" key="2">
    <citation type="journal article" date="2012" name="PLoS Pathog.">
        <title>Diverse lifestyles and strategies of plant pathogenesis encoded in the genomes of eighteen Dothideomycetes fungi.</title>
        <authorList>
            <person name="Ohm R.A."/>
            <person name="Feau N."/>
            <person name="Henrissat B."/>
            <person name="Schoch C.L."/>
            <person name="Horwitz B.A."/>
            <person name="Barry K.W."/>
            <person name="Condon B.J."/>
            <person name="Copeland A.C."/>
            <person name="Dhillon B."/>
            <person name="Glaser F."/>
            <person name="Hesse C.N."/>
            <person name="Kosti I."/>
            <person name="LaButti K."/>
            <person name="Lindquist E.A."/>
            <person name="Lucas S."/>
            <person name="Salamov A.A."/>
            <person name="Bradshaw R.E."/>
            <person name="Ciuffetti L."/>
            <person name="Hamelin R.C."/>
            <person name="Kema G.H.J."/>
            <person name="Lawrence C."/>
            <person name="Scott J.A."/>
            <person name="Spatafora J.W."/>
            <person name="Turgeon B.G."/>
            <person name="de Wit P.J.G.M."/>
            <person name="Zhong S."/>
            <person name="Goodwin S.B."/>
            <person name="Grigoriev I.V."/>
        </authorList>
    </citation>
    <scope>NUCLEOTIDE SEQUENCE [LARGE SCALE GENOMIC DNA]</scope>
    <source>
        <strain evidence="7">NZE10 / CBS 128990</strain>
    </source>
</reference>
<dbReference type="OrthoDB" id="25391at2759"/>
<dbReference type="PANTHER" id="PTHR23326">
    <property type="entry name" value="CCR4 NOT-RELATED"/>
    <property type="match status" value="1"/>
</dbReference>
<dbReference type="Proteomes" id="UP000016933">
    <property type="component" value="Unassembled WGS sequence"/>
</dbReference>
<dbReference type="eggNOG" id="KOG2151">
    <property type="taxonomic scope" value="Eukaryota"/>
</dbReference>
<evidence type="ECO:0000256" key="1">
    <source>
        <dbReference type="ARBA" id="ARBA00007682"/>
    </source>
</evidence>
<dbReference type="InterPro" id="IPR040168">
    <property type="entry name" value="Not2/3/5"/>
</dbReference>
<dbReference type="HOGENOM" id="CLU_479781_0_0_1"/>
<feature type="compositionally biased region" description="Polar residues" evidence="4">
    <location>
        <begin position="201"/>
        <end position="220"/>
    </location>
</feature>
<dbReference type="AlphaFoldDB" id="N1PKQ1"/>
<evidence type="ECO:0000313" key="7">
    <source>
        <dbReference type="Proteomes" id="UP000016933"/>
    </source>
</evidence>
<evidence type="ECO:0000313" key="6">
    <source>
        <dbReference type="EMBL" id="EME43931.1"/>
    </source>
</evidence>
<evidence type="ECO:0000256" key="4">
    <source>
        <dbReference type="SAM" id="MobiDB-lite"/>
    </source>
</evidence>
<evidence type="ECO:0000256" key="2">
    <source>
        <dbReference type="ARBA" id="ARBA00023015"/>
    </source>
</evidence>
<keyword evidence="2" id="KW-0805">Transcription regulation</keyword>
<reference evidence="7" key="1">
    <citation type="journal article" date="2012" name="PLoS Genet.">
        <title>The genomes of the fungal plant pathogens Cladosporium fulvum and Dothistroma septosporum reveal adaptation to different hosts and lifestyles but also signatures of common ancestry.</title>
        <authorList>
            <person name="de Wit P.J.G.M."/>
            <person name="van der Burgt A."/>
            <person name="Oekmen B."/>
            <person name="Stergiopoulos I."/>
            <person name="Abd-Elsalam K.A."/>
            <person name="Aerts A.L."/>
            <person name="Bahkali A.H."/>
            <person name="Beenen H.G."/>
            <person name="Chettri P."/>
            <person name="Cox M.P."/>
            <person name="Datema E."/>
            <person name="de Vries R.P."/>
            <person name="Dhillon B."/>
            <person name="Ganley A.R."/>
            <person name="Griffiths S.A."/>
            <person name="Guo Y."/>
            <person name="Hamelin R.C."/>
            <person name="Henrissat B."/>
            <person name="Kabir M.S."/>
            <person name="Jashni M.K."/>
            <person name="Kema G."/>
            <person name="Klaubauf S."/>
            <person name="Lapidus A."/>
            <person name="Levasseur A."/>
            <person name="Lindquist E."/>
            <person name="Mehrabi R."/>
            <person name="Ohm R.A."/>
            <person name="Owen T.J."/>
            <person name="Salamov A."/>
            <person name="Schwelm A."/>
            <person name="Schijlen E."/>
            <person name="Sun H."/>
            <person name="van den Burg H.A."/>
            <person name="van Ham R.C.H.J."/>
            <person name="Zhang S."/>
            <person name="Goodwin S.B."/>
            <person name="Grigoriev I.V."/>
            <person name="Collemare J."/>
            <person name="Bradshaw R.E."/>
        </authorList>
    </citation>
    <scope>NUCLEOTIDE SEQUENCE [LARGE SCALE GENOMIC DNA]</scope>
    <source>
        <strain evidence="7">NZE10 / CBS 128990</strain>
    </source>
</reference>
<proteinExistence type="inferred from homology"/>
<dbReference type="GO" id="GO:0000289">
    <property type="term" value="P:nuclear-transcribed mRNA poly(A) tail shortening"/>
    <property type="evidence" value="ECO:0007669"/>
    <property type="project" value="UniProtKB-ARBA"/>
</dbReference>
<feature type="domain" description="NOT2/NOT3/NOT5 C-terminal" evidence="5">
    <location>
        <begin position="338"/>
        <end position="466"/>
    </location>
</feature>
<feature type="compositionally biased region" description="Low complexity" evidence="4">
    <location>
        <begin position="173"/>
        <end position="187"/>
    </location>
</feature>
<dbReference type="Gene3D" id="2.30.30.1020">
    <property type="entry name" value="CCR4-NOT complex subunit 2/3/5, C-terminal domain"/>
    <property type="match status" value="1"/>
</dbReference>
<feature type="compositionally biased region" description="Polar residues" evidence="4">
    <location>
        <begin position="241"/>
        <end position="257"/>
    </location>
</feature>
<dbReference type="Pfam" id="PF04153">
    <property type="entry name" value="NOT2_3_5_C"/>
    <property type="match status" value="1"/>
</dbReference>
<accession>N1PKQ1</accession>
<name>N1PKQ1_DOTSN</name>
<organism evidence="6 7">
    <name type="scientific">Dothistroma septosporum (strain NZE10 / CBS 128990)</name>
    <name type="common">Red band needle blight fungus</name>
    <name type="synonym">Mycosphaerella pini</name>
    <dbReference type="NCBI Taxonomy" id="675120"/>
    <lineage>
        <taxon>Eukaryota</taxon>
        <taxon>Fungi</taxon>
        <taxon>Dikarya</taxon>
        <taxon>Ascomycota</taxon>
        <taxon>Pezizomycotina</taxon>
        <taxon>Dothideomycetes</taxon>
        <taxon>Dothideomycetidae</taxon>
        <taxon>Mycosphaerellales</taxon>
        <taxon>Mycosphaerellaceae</taxon>
        <taxon>Dothistroma</taxon>
    </lineage>
</organism>
<feature type="compositionally biased region" description="Polar residues" evidence="4">
    <location>
        <begin position="1"/>
        <end position="40"/>
    </location>
</feature>
<feature type="compositionally biased region" description="Polar residues" evidence="4">
    <location>
        <begin position="144"/>
        <end position="162"/>
    </location>
</feature>
<gene>
    <name evidence="6" type="ORF">DOTSEDRAFT_71664</name>
</gene>
<feature type="compositionally biased region" description="Low complexity" evidence="4">
    <location>
        <begin position="111"/>
        <end position="143"/>
    </location>
</feature>
<keyword evidence="7" id="KW-1185">Reference proteome</keyword>
<keyword evidence="3" id="KW-0804">Transcription</keyword>
<sequence>MNARSAGSQAQSLRSMNMNNTYGNPQNSRQAPRLQNTQKTGLGNGNAGAGWAFGAPSGSAFGSLGGAPGLGQARPGQLSGFAQVMGGGSGQGPIDMSDFPSLAGGPRQAPNNNNWGGNNSAVRQPPIQQQAPSQPRAPSTAPSHQSIEQFDGQRSQPQSTDRGSGDDYGMPSNLNGNGNGMTQTNGLASSVGSPEDIHPQPNGQQSQQLPSRDASYSSMPQAPIGSNIPSASPASLPSQSDNAQPSQASSNVKKWGDMTQQERLGLPGWIAVMEAARAMAAGQPVDPTLPAVQRNTAMLTVGQDINSLGMNLESTEPLHKNFHVFPDMTSGGGSYDSSRRNPVPDHAVPPAYYVSNVPDSATRMAAFSDDTLFLIFYTEVRDVKQELAAIELANRDWRWHKVLRQWIQKDCGPGVLVNGYDHTNGAPANIQPVRLSEKVERGIYIFFNQNEWCRERKEFTLDYDCLYDQRLAPMPVQGIVQQGPSNVQ</sequence>
<dbReference type="GO" id="GO:0030015">
    <property type="term" value="C:CCR4-NOT core complex"/>
    <property type="evidence" value="ECO:0007669"/>
    <property type="project" value="InterPro"/>
</dbReference>
<evidence type="ECO:0000256" key="3">
    <source>
        <dbReference type="ARBA" id="ARBA00023163"/>
    </source>
</evidence>
<comment type="similarity">
    <text evidence="1">Belongs to the CNOT2/3/5 family.</text>
</comment>
<protein>
    <recommendedName>
        <fullName evidence="5">NOT2/NOT3/NOT5 C-terminal domain-containing protein</fullName>
    </recommendedName>
</protein>
<dbReference type="EMBL" id="KB446539">
    <property type="protein sequence ID" value="EME43931.1"/>
    <property type="molecule type" value="Genomic_DNA"/>
</dbReference>
<dbReference type="InterPro" id="IPR038635">
    <property type="entry name" value="CCR4-NOT_su2/3/5_C_sf"/>
</dbReference>
<dbReference type="OMA" id="RGVYLLW"/>
<feature type="region of interest" description="Disordered" evidence="4">
    <location>
        <begin position="1"/>
        <end position="257"/>
    </location>
</feature>